<dbReference type="Proteomes" id="UP000294564">
    <property type="component" value="Unassembled WGS sequence"/>
</dbReference>
<dbReference type="AlphaFoldDB" id="A0A4R2NUL1"/>
<dbReference type="InterPro" id="IPR003593">
    <property type="entry name" value="AAA+_ATPase"/>
</dbReference>
<keyword evidence="4" id="KW-0547">Nucleotide-binding</keyword>
<dbReference type="InterPro" id="IPR003439">
    <property type="entry name" value="ABC_transporter-like_ATP-bd"/>
</dbReference>
<dbReference type="InterPro" id="IPR039421">
    <property type="entry name" value="Type_1_exporter"/>
</dbReference>
<evidence type="ECO:0000259" key="10">
    <source>
        <dbReference type="PROSITE" id="PS50929"/>
    </source>
</evidence>
<dbReference type="PROSITE" id="PS50929">
    <property type="entry name" value="ABC_TM1F"/>
    <property type="match status" value="1"/>
</dbReference>
<comment type="caution">
    <text evidence="11">The sequence shown here is derived from an EMBL/GenBank/DDBJ whole genome shotgun (WGS) entry which is preliminary data.</text>
</comment>
<dbReference type="InterPro" id="IPR017871">
    <property type="entry name" value="ABC_transporter-like_CS"/>
</dbReference>
<gene>
    <name evidence="11" type="ORF">EV195_103122</name>
</gene>
<evidence type="ECO:0000256" key="4">
    <source>
        <dbReference type="ARBA" id="ARBA00022741"/>
    </source>
</evidence>
<feature type="domain" description="ABC transporter" evidence="9">
    <location>
        <begin position="372"/>
        <end position="605"/>
    </location>
</feature>
<evidence type="ECO:0000256" key="7">
    <source>
        <dbReference type="ARBA" id="ARBA00023136"/>
    </source>
</evidence>
<keyword evidence="7 8" id="KW-0472">Membrane</keyword>
<keyword evidence="2" id="KW-0813">Transport</keyword>
<dbReference type="SUPFAM" id="SSF52540">
    <property type="entry name" value="P-loop containing nucleoside triphosphate hydrolases"/>
    <property type="match status" value="1"/>
</dbReference>
<dbReference type="Gene3D" id="1.20.1560.10">
    <property type="entry name" value="ABC transporter type 1, transmembrane domain"/>
    <property type="match status" value="1"/>
</dbReference>
<dbReference type="InterPro" id="IPR027417">
    <property type="entry name" value="P-loop_NTPase"/>
</dbReference>
<evidence type="ECO:0000256" key="8">
    <source>
        <dbReference type="SAM" id="Phobius"/>
    </source>
</evidence>
<dbReference type="SMART" id="SM00382">
    <property type="entry name" value="AAA"/>
    <property type="match status" value="1"/>
</dbReference>
<evidence type="ECO:0000256" key="3">
    <source>
        <dbReference type="ARBA" id="ARBA00022692"/>
    </source>
</evidence>
<dbReference type="SUPFAM" id="SSF90123">
    <property type="entry name" value="ABC transporter transmembrane region"/>
    <property type="match status" value="1"/>
</dbReference>
<evidence type="ECO:0000256" key="5">
    <source>
        <dbReference type="ARBA" id="ARBA00022840"/>
    </source>
</evidence>
<dbReference type="GO" id="GO:0005886">
    <property type="term" value="C:plasma membrane"/>
    <property type="evidence" value="ECO:0007669"/>
    <property type="project" value="UniProtKB-SubCell"/>
</dbReference>
<feature type="transmembrane region" description="Helical" evidence="8">
    <location>
        <begin position="172"/>
        <end position="190"/>
    </location>
</feature>
<dbReference type="FunFam" id="3.40.50.300:FF:000287">
    <property type="entry name" value="Multidrug ABC transporter ATP-binding protein"/>
    <property type="match status" value="1"/>
</dbReference>
<dbReference type="GO" id="GO:0015421">
    <property type="term" value="F:ABC-type oligopeptide transporter activity"/>
    <property type="evidence" value="ECO:0007669"/>
    <property type="project" value="TreeGrafter"/>
</dbReference>
<feature type="transmembrane region" description="Helical" evidence="8">
    <location>
        <begin position="20"/>
        <end position="43"/>
    </location>
</feature>
<evidence type="ECO:0000256" key="6">
    <source>
        <dbReference type="ARBA" id="ARBA00022989"/>
    </source>
</evidence>
<feature type="transmembrane region" description="Helical" evidence="8">
    <location>
        <begin position="277"/>
        <end position="297"/>
    </location>
</feature>
<evidence type="ECO:0000256" key="1">
    <source>
        <dbReference type="ARBA" id="ARBA00004651"/>
    </source>
</evidence>
<dbReference type="InterPro" id="IPR036640">
    <property type="entry name" value="ABC1_TM_sf"/>
</dbReference>
<dbReference type="PANTHER" id="PTHR43394">
    <property type="entry name" value="ATP-DEPENDENT PERMEASE MDL1, MITOCHONDRIAL"/>
    <property type="match status" value="1"/>
</dbReference>
<sequence>MEYFKKILKYANPYKRFAFLNIFFNILYALFSALSFIVIMPLLKVLFGDEKKTEKIAKPIYQGFTDINSYVNQSLSYYTNQIVQEDASSALILVISLIVITFILKNIFSYLAFYYITFLKNGVLKDLRNDLYQKTVSLPISYFSEKRKGDIMARIGNDVIEVHYSFLSILELIFRDPLMIIISISMMLVFSVKLTIFIFIFIPVAGFIINVIGKNLKKTSDKVQYEQGIFLSILDETLQGLKVIKGFTAEKIFNKKFQYSTSRFEKLMNKLMIKTQLAGPVSEILGVTVFCILIWYGGRIVLIDKTIGGETLLGFLGLAYNIITPAKSISKASFTIKKGNAAADRILQILETDDELKDAPNAKSKLTFDHDIEFKNVWFKYQDDYVLEDFSLKIPKGKSVALVGQSGSGKSTLANLITRFYDVTKGEILIDGVNIKTLSKKSLLNLMGIVTQDSILFNDSIKENIKIGDQNATDEEVLKAAKIANAYEFIKDQPKQFETNIGDSGNKLSGGQKQRLSIARAVLKNPPIMILDEATSALDTESEKLVQSALENMMQNRTSMVIAHRLSTIQNADNIVVLHKGEIVEQGKHDELLTKKGEYFKLVTMQNIDS</sequence>
<dbReference type="PROSITE" id="PS50893">
    <property type="entry name" value="ABC_TRANSPORTER_2"/>
    <property type="match status" value="1"/>
</dbReference>
<dbReference type="RefSeq" id="WP_132794154.1">
    <property type="nucleotide sequence ID" value="NZ_SLXM01000003.1"/>
</dbReference>
<dbReference type="Pfam" id="PF00664">
    <property type="entry name" value="ABC_membrane"/>
    <property type="match status" value="1"/>
</dbReference>
<organism evidence="11 12">
    <name type="scientific">Tenacibaculum skagerrakense</name>
    <dbReference type="NCBI Taxonomy" id="186571"/>
    <lineage>
        <taxon>Bacteria</taxon>
        <taxon>Pseudomonadati</taxon>
        <taxon>Bacteroidota</taxon>
        <taxon>Flavobacteriia</taxon>
        <taxon>Flavobacteriales</taxon>
        <taxon>Flavobacteriaceae</taxon>
        <taxon>Tenacibaculum</taxon>
    </lineage>
</organism>
<dbReference type="CDD" id="cd18552">
    <property type="entry name" value="ABC_6TM_MsbA_like"/>
    <property type="match status" value="1"/>
</dbReference>
<feature type="transmembrane region" description="Helical" evidence="8">
    <location>
        <begin position="90"/>
        <end position="116"/>
    </location>
</feature>
<keyword evidence="3 8" id="KW-0812">Transmembrane</keyword>
<dbReference type="OrthoDB" id="9780296at2"/>
<dbReference type="EMBL" id="SLXM01000003">
    <property type="protein sequence ID" value="TCP25763.1"/>
    <property type="molecule type" value="Genomic_DNA"/>
</dbReference>
<evidence type="ECO:0000313" key="12">
    <source>
        <dbReference type="Proteomes" id="UP000294564"/>
    </source>
</evidence>
<dbReference type="PANTHER" id="PTHR43394:SF1">
    <property type="entry name" value="ATP-BINDING CASSETTE SUB-FAMILY B MEMBER 10, MITOCHONDRIAL"/>
    <property type="match status" value="1"/>
</dbReference>
<comment type="subcellular location">
    <subcellularLocation>
        <location evidence="1">Cell membrane</location>
        <topology evidence="1">Multi-pass membrane protein</topology>
    </subcellularLocation>
</comment>
<keyword evidence="6 8" id="KW-1133">Transmembrane helix</keyword>
<feature type="transmembrane region" description="Helical" evidence="8">
    <location>
        <begin position="196"/>
        <end position="213"/>
    </location>
</feature>
<name>A0A4R2NUL1_9FLAO</name>
<evidence type="ECO:0000313" key="11">
    <source>
        <dbReference type="EMBL" id="TCP25763.1"/>
    </source>
</evidence>
<dbReference type="InterPro" id="IPR011527">
    <property type="entry name" value="ABC1_TM_dom"/>
</dbReference>
<evidence type="ECO:0000256" key="2">
    <source>
        <dbReference type="ARBA" id="ARBA00022448"/>
    </source>
</evidence>
<protein>
    <submittedName>
        <fullName evidence="11">Subfamily B ATP-binding cassette protein MsbA</fullName>
    </submittedName>
</protein>
<accession>A0A4R2NUL1</accession>
<dbReference type="GO" id="GO:0005524">
    <property type="term" value="F:ATP binding"/>
    <property type="evidence" value="ECO:0007669"/>
    <property type="project" value="UniProtKB-KW"/>
</dbReference>
<reference evidence="11 12" key="1">
    <citation type="submission" date="2019-03" db="EMBL/GenBank/DDBJ databases">
        <title>Genomic Encyclopedia of Type Strains, Phase IV (KMG-IV): sequencing the most valuable type-strain genomes for metagenomic binning, comparative biology and taxonomic classification.</title>
        <authorList>
            <person name="Goeker M."/>
        </authorList>
    </citation>
    <scope>NUCLEOTIDE SEQUENCE [LARGE SCALE GENOMIC DNA]</scope>
    <source>
        <strain evidence="11 12">DSM 14836</strain>
    </source>
</reference>
<dbReference type="Gene3D" id="3.40.50.300">
    <property type="entry name" value="P-loop containing nucleotide triphosphate hydrolases"/>
    <property type="match status" value="1"/>
</dbReference>
<evidence type="ECO:0000259" key="9">
    <source>
        <dbReference type="PROSITE" id="PS50893"/>
    </source>
</evidence>
<dbReference type="Pfam" id="PF00005">
    <property type="entry name" value="ABC_tran"/>
    <property type="match status" value="1"/>
</dbReference>
<feature type="domain" description="ABC transmembrane type-1" evidence="10">
    <location>
        <begin position="19"/>
        <end position="338"/>
    </location>
</feature>
<keyword evidence="12" id="KW-1185">Reference proteome</keyword>
<keyword evidence="5 11" id="KW-0067">ATP-binding</keyword>
<dbReference type="GO" id="GO:0016887">
    <property type="term" value="F:ATP hydrolysis activity"/>
    <property type="evidence" value="ECO:0007669"/>
    <property type="project" value="InterPro"/>
</dbReference>
<dbReference type="PROSITE" id="PS00211">
    <property type="entry name" value="ABC_TRANSPORTER_1"/>
    <property type="match status" value="1"/>
</dbReference>
<proteinExistence type="predicted"/>